<dbReference type="PROSITE" id="PS00061">
    <property type="entry name" value="ADH_SHORT"/>
    <property type="match status" value="1"/>
</dbReference>
<protein>
    <submittedName>
        <fullName evidence="4">Meso-butanediol dehydrogenase / (S,S)-butanediol dehydrogenase / diacetyl reductase</fullName>
    </submittedName>
</protein>
<dbReference type="SMART" id="SM00822">
    <property type="entry name" value="PKS_KR"/>
    <property type="match status" value="1"/>
</dbReference>
<accession>A0A1M5PX10</accession>
<dbReference type="CDD" id="cd05233">
    <property type="entry name" value="SDR_c"/>
    <property type="match status" value="1"/>
</dbReference>
<dbReference type="STRING" id="1206085.SAMN05443575_3222"/>
<dbReference type="FunFam" id="3.40.50.720:FF:000084">
    <property type="entry name" value="Short-chain dehydrogenase reductase"/>
    <property type="match status" value="1"/>
</dbReference>
<evidence type="ECO:0000313" key="5">
    <source>
        <dbReference type="Proteomes" id="UP000186132"/>
    </source>
</evidence>
<dbReference type="OrthoDB" id="7064009at2"/>
<evidence type="ECO:0000256" key="1">
    <source>
        <dbReference type="ARBA" id="ARBA00006484"/>
    </source>
</evidence>
<name>A0A1M5PX10_9ACTN</name>
<proteinExistence type="inferred from homology"/>
<dbReference type="Pfam" id="PF13561">
    <property type="entry name" value="adh_short_C2"/>
    <property type="match status" value="1"/>
</dbReference>
<sequence>MSGPAVGVCRRFEGRVAVVVGGGHGIGLATARRLAAEGARVTVLDLREAEQAAAGLAADGLAVTGRELDVTRPDAVRDRLAEVRDAAGEIDVLVNSAGRLALADPVALELDDWRHTFAVNLDAVLLAAQAVLPAMIDRGGSIVSVASIGGLRGGPGTPAYNASKAAVVNLTRSMAAEYGRHGVRVNSVCPGWVPTGFNDPLTGTMTDAQVEQLVRSRVPLGRQGTAEEIAATIAFLASDDAAYVTGHALVVDGGLTATF</sequence>
<dbReference type="EMBL" id="FQVU01000004">
    <property type="protein sequence ID" value="SHH06334.1"/>
    <property type="molecule type" value="Genomic_DNA"/>
</dbReference>
<dbReference type="SUPFAM" id="SSF51735">
    <property type="entry name" value="NAD(P)-binding Rossmann-fold domains"/>
    <property type="match status" value="1"/>
</dbReference>
<evidence type="ECO:0000313" key="4">
    <source>
        <dbReference type="EMBL" id="SHH06334.1"/>
    </source>
</evidence>
<evidence type="ECO:0000256" key="2">
    <source>
        <dbReference type="ARBA" id="ARBA00023002"/>
    </source>
</evidence>
<comment type="similarity">
    <text evidence="1">Belongs to the short-chain dehydrogenases/reductases (SDR) family.</text>
</comment>
<gene>
    <name evidence="4" type="ORF">SAMN05443575_3222</name>
</gene>
<dbReference type="PRINTS" id="PR00080">
    <property type="entry name" value="SDRFAMILY"/>
</dbReference>
<dbReference type="NCBIfam" id="NF005559">
    <property type="entry name" value="PRK07231.1"/>
    <property type="match status" value="1"/>
</dbReference>
<feature type="domain" description="Ketoreductase" evidence="3">
    <location>
        <begin position="15"/>
        <end position="195"/>
    </location>
</feature>
<dbReference type="Proteomes" id="UP000186132">
    <property type="component" value="Unassembled WGS sequence"/>
</dbReference>
<dbReference type="PANTHER" id="PTHR42760">
    <property type="entry name" value="SHORT-CHAIN DEHYDROGENASES/REDUCTASES FAMILY MEMBER"/>
    <property type="match status" value="1"/>
</dbReference>
<dbReference type="PANTHER" id="PTHR42760:SF133">
    <property type="entry name" value="3-OXOACYL-[ACYL-CARRIER-PROTEIN] REDUCTASE"/>
    <property type="match status" value="1"/>
</dbReference>
<organism evidence="4 5">
    <name type="scientific">Jatrophihabitans endophyticus</name>
    <dbReference type="NCBI Taxonomy" id="1206085"/>
    <lineage>
        <taxon>Bacteria</taxon>
        <taxon>Bacillati</taxon>
        <taxon>Actinomycetota</taxon>
        <taxon>Actinomycetes</taxon>
        <taxon>Jatrophihabitantales</taxon>
        <taxon>Jatrophihabitantaceae</taxon>
        <taxon>Jatrophihabitans</taxon>
    </lineage>
</organism>
<dbReference type="RefSeq" id="WP_073391422.1">
    <property type="nucleotide sequence ID" value="NZ_FQVU01000004.1"/>
</dbReference>
<dbReference type="Gene3D" id="3.40.50.720">
    <property type="entry name" value="NAD(P)-binding Rossmann-like Domain"/>
    <property type="match status" value="1"/>
</dbReference>
<dbReference type="InterPro" id="IPR036291">
    <property type="entry name" value="NAD(P)-bd_dom_sf"/>
</dbReference>
<dbReference type="InterPro" id="IPR002347">
    <property type="entry name" value="SDR_fam"/>
</dbReference>
<dbReference type="InterPro" id="IPR020904">
    <property type="entry name" value="Sc_DH/Rdtase_CS"/>
</dbReference>
<keyword evidence="2" id="KW-0560">Oxidoreductase</keyword>
<evidence type="ECO:0000259" key="3">
    <source>
        <dbReference type="SMART" id="SM00822"/>
    </source>
</evidence>
<keyword evidence="5" id="KW-1185">Reference proteome</keyword>
<dbReference type="PRINTS" id="PR00081">
    <property type="entry name" value="GDHRDH"/>
</dbReference>
<dbReference type="InterPro" id="IPR057326">
    <property type="entry name" value="KR_dom"/>
</dbReference>
<dbReference type="AlphaFoldDB" id="A0A1M5PX10"/>
<reference evidence="4 5" key="1">
    <citation type="submission" date="2016-11" db="EMBL/GenBank/DDBJ databases">
        <authorList>
            <person name="Jaros S."/>
            <person name="Januszkiewicz K."/>
            <person name="Wedrychowicz H."/>
        </authorList>
    </citation>
    <scope>NUCLEOTIDE SEQUENCE [LARGE SCALE GENOMIC DNA]</scope>
    <source>
        <strain evidence="4 5">DSM 45627</strain>
    </source>
</reference>
<dbReference type="GO" id="GO:0016616">
    <property type="term" value="F:oxidoreductase activity, acting on the CH-OH group of donors, NAD or NADP as acceptor"/>
    <property type="evidence" value="ECO:0007669"/>
    <property type="project" value="TreeGrafter"/>
</dbReference>